<feature type="region of interest" description="Disordered" evidence="1">
    <location>
        <begin position="282"/>
        <end position="443"/>
    </location>
</feature>
<feature type="compositionally biased region" description="Low complexity" evidence="1">
    <location>
        <begin position="211"/>
        <end position="229"/>
    </location>
</feature>
<keyword evidence="3" id="KW-1185">Reference proteome</keyword>
<gene>
    <name evidence="2" type="ORF">TAV2_LOCUS9345</name>
</gene>
<dbReference type="Proteomes" id="UP000836841">
    <property type="component" value="Chromosome 3"/>
</dbReference>
<sequence length="462" mass="50319">MKVIFKLPAISGDAEDTVCMEDQDDSDLEELAEVLTRGYSLSLGDWVNKKLDLVDALETIGLNSVMVHNAKTFEASSSAFNMKAEIPSSLHSIIMAKLDSIFLMVKENNLRIFDQLHKIEEKLVIDWEDEVTISFPICVNVMNHQRTPVHMGSSATIVADNVDSTEDENMDDTQVEDSQPTQEIPQGATQELLNIEMIESEGEQKQAGKSQPTIPEGTPTQETPTTQEIPEAEGDPGQSEKELADSNSEERDTQLIQSLTTTEPINDEYVTHKVQTPLVISTSMETLEGTEPAEMDNDDGSQEKDETTVQTPPVVTSTEMVADAGQTEVDNDDGSQEMDETTVQTPPVISTFMETVGGTEPTEVDNDDGSQEKDETTVQTPPVVTSTETVAGAGQTEVDNDDGSQENDEATVQTPPVVTSTEMIAGAGQTEVDNDDGSQEKDEATVRKISIVLHFDILVRSS</sequence>
<feature type="compositionally biased region" description="Acidic residues" evidence="1">
    <location>
        <begin position="165"/>
        <end position="175"/>
    </location>
</feature>
<evidence type="ECO:0000313" key="2">
    <source>
        <dbReference type="EMBL" id="CAH2052570.1"/>
    </source>
</evidence>
<feature type="compositionally biased region" description="Polar residues" evidence="1">
    <location>
        <begin position="176"/>
        <end position="186"/>
    </location>
</feature>
<proteinExistence type="predicted"/>
<reference evidence="2 3" key="1">
    <citation type="submission" date="2022-03" db="EMBL/GenBank/DDBJ databases">
        <authorList>
            <person name="Nunn A."/>
            <person name="Chopra R."/>
            <person name="Nunn A."/>
            <person name="Contreras Garrido A."/>
        </authorList>
    </citation>
    <scope>NUCLEOTIDE SEQUENCE [LARGE SCALE GENOMIC DNA]</scope>
</reference>
<feature type="region of interest" description="Disordered" evidence="1">
    <location>
        <begin position="165"/>
        <end position="186"/>
    </location>
</feature>
<feature type="compositionally biased region" description="Basic and acidic residues" evidence="1">
    <location>
        <begin position="238"/>
        <end position="253"/>
    </location>
</feature>
<feature type="compositionally biased region" description="Polar residues" evidence="1">
    <location>
        <begin position="254"/>
        <end position="264"/>
    </location>
</feature>
<feature type="compositionally biased region" description="Low complexity" evidence="1">
    <location>
        <begin position="308"/>
        <end position="318"/>
    </location>
</feature>
<feature type="compositionally biased region" description="Low complexity" evidence="1">
    <location>
        <begin position="377"/>
        <end position="390"/>
    </location>
</feature>
<evidence type="ECO:0000313" key="3">
    <source>
        <dbReference type="Proteomes" id="UP000836841"/>
    </source>
</evidence>
<feature type="region of interest" description="Disordered" evidence="1">
    <location>
        <begin position="201"/>
        <end position="270"/>
    </location>
</feature>
<feature type="compositionally biased region" description="Acidic residues" evidence="1">
    <location>
        <begin position="329"/>
        <end position="340"/>
    </location>
</feature>
<dbReference type="AlphaFoldDB" id="A0AAU9RZ94"/>
<feature type="compositionally biased region" description="Acidic residues" evidence="1">
    <location>
        <begin position="398"/>
        <end position="409"/>
    </location>
</feature>
<accession>A0AAU9RZ94</accession>
<organism evidence="2 3">
    <name type="scientific">Thlaspi arvense</name>
    <name type="common">Field penny-cress</name>
    <dbReference type="NCBI Taxonomy" id="13288"/>
    <lineage>
        <taxon>Eukaryota</taxon>
        <taxon>Viridiplantae</taxon>
        <taxon>Streptophyta</taxon>
        <taxon>Embryophyta</taxon>
        <taxon>Tracheophyta</taxon>
        <taxon>Spermatophyta</taxon>
        <taxon>Magnoliopsida</taxon>
        <taxon>eudicotyledons</taxon>
        <taxon>Gunneridae</taxon>
        <taxon>Pentapetalae</taxon>
        <taxon>rosids</taxon>
        <taxon>malvids</taxon>
        <taxon>Brassicales</taxon>
        <taxon>Brassicaceae</taxon>
        <taxon>Thlaspideae</taxon>
        <taxon>Thlaspi</taxon>
    </lineage>
</organism>
<evidence type="ECO:0000256" key="1">
    <source>
        <dbReference type="SAM" id="MobiDB-lite"/>
    </source>
</evidence>
<name>A0AAU9RZ94_THLAR</name>
<feature type="compositionally biased region" description="Acidic residues" evidence="1">
    <location>
        <begin position="291"/>
        <end position="300"/>
    </location>
</feature>
<feature type="compositionally biased region" description="Polar residues" evidence="1">
    <location>
        <begin position="410"/>
        <end position="422"/>
    </location>
</feature>
<protein>
    <submittedName>
        <fullName evidence="2">Uncharacterized protein</fullName>
    </submittedName>
</protein>
<dbReference type="EMBL" id="OU466859">
    <property type="protein sequence ID" value="CAH2052570.1"/>
    <property type="molecule type" value="Genomic_DNA"/>
</dbReference>